<sequence length="146" mass="16353">MKRGGVINKKLSEQIAGLGHTDYFMICDAGFPIPEGVERVDLALAFQIPTLKQCLKTVLDEVVVEKVCIAEEMEIYNQDGYGFVKNVFVNQPVESMPQNLLARMAKKCRFILRSGELAPYSNVIMQAASGVEEYKKAFIIDMDQIT</sequence>
<accession>A0A4U8Q1Y0</accession>
<dbReference type="AlphaFoldDB" id="A0A4U8Q1Y0"/>
<dbReference type="SUPFAM" id="SSF102546">
    <property type="entry name" value="RbsD-like"/>
    <property type="match status" value="1"/>
</dbReference>
<dbReference type="PANTHER" id="PTHR37831">
    <property type="entry name" value="D-RIBOSE PYRANASE"/>
    <property type="match status" value="1"/>
</dbReference>
<dbReference type="GO" id="GO:0062193">
    <property type="term" value="F:D-ribose pyranase activity"/>
    <property type="evidence" value="ECO:0007669"/>
    <property type="project" value="UniProtKB-EC"/>
</dbReference>
<dbReference type="EC" id="5.4.99.62" evidence="2"/>
<dbReference type="NCBIfam" id="NF008761">
    <property type="entry name" value="PRK11797.1"/>
    <property type="match status" value="1"/>
</dbReference>
<dbReference type="InterPro" id="IPR023750">
    <property type="entry name" value="RbsD-like_sf"/>
</dbReference>
<dbReference type="Proteomes" id="UP000306509">
    <property type="component" value="Unassembled WGS sequence"/>
</dbReference>
<comment type="caution">
    <text evidence="6">The sequence shown here is derived from an EMBL/GenBank/DDBJ whole genome shotgun (WGS) entry which is preliminary data.</text>
</comment>
<dbReference type="EMBL" id="QGQD01000086">
    <property type="protein sequence ID" value="TLC98731.1"/>
    <property type="molecule type" value="Genomic_DNA"/>
</dbReference>
<dbReference type="GO" id="GO:0005829">
    <property type="term" value="C:cytosol"/>
    <property type="evidence" value="ECO:0007669"/>
    <property type="project" value="TreeGrafter"/>
</dbReference>
<keyword evidence="7" id="KW-1185">Reference proteome</keyword>
<dbReference type="Gene3D" id="3.40.1650.10">
    <property type="entry name" value="RbsD-like domain"/>
    <property type="match status" value="1"/>
</dbReference>
<dbReference type="Pfam" id="PF05025">
    <property type="entry name" value="RbsD_FucU"/>
    <property type="match status" value="1"/>
</dbReference>
<proteinExistence type="predicted"/>
<comment type="catalytic activity">
    <reaction evidence="1">
        <text>beta-D-ribopyranose = beta-D-ribofuranose</text>
        <dbReference type="Rhea" id="RHEA:25432"/>
        <dbReference type="ChEBI" id="CHEBI:27476"/>
        <dbReference type="ChEBI" id="CHEBI:47002"/>
        <dbReference type="EC" id="5.4.99.62"/>
    </reaction>
</comment>
<keyword evidence="5" id="KW-0119">Carbohydrate metabolism</keyword>
<protein>
    <recommendedName>
        <fullName evidence="2">D-ribose pyranase</fullName>
        <ecNumber evidence="2">5.4.99.62</ecNumber>
    </recommendedName>
</protein>
<organism evidence="6 7">
    <name type="scientific">Robinsoniella peoriensis</name>
    <dbReference type="NCBI Taxonomy" id="180332"/>
    <lineage>
        <taxon>Bacteria</taxon>
        <taxon>Bacillati</taxon>
        <taxon>Bacillota</taxon>
        <taxon>Clostridia</taxon>
        <taxon>Lachnospirales</taxon>
        <taxon>Lachnospiraceae</taxon>
        <taxon>Robinsoniella</taxon>
    </lineage>
</organism>
<evidence type="ECO:0000256" key="4">
    <source>
        <dbReference type="ARBA" id="ARBA00023235"/>
    </source>
</evidence>
<gene>
    <name evidence="6" type="primary">rbsD_2</name>
    <name evidence="6" type="ORF">DSM106044_04482</name>
</gene>
<evidence type="ECO:0000313" key="7">
    <source>
        <dbReference type="Proteomes" id="UP000306509"/>
    </source>
</evidence>
<keyword evidence="4 6" id="KW-0413">Isomerase</keyword>
<evidence type="ECO:0000256" key="3">
    <source>
        <dbReference type="ARBA" id="ARBA00022490"/>
    </source>
</evidence>
<dbReference type="RefSeq" id="WP_027296321.1">
    <property type="nucleotide sequence ID" value="NZ_CAUSDN010000018.1"/>
</dbReference>
<evidence type="ECO:0000256" key="5">
    <source>
        <dbReference type="ARBA" id="ARBA00023277"/>
    </source>
</evidence>
<name>A0A4U8Q1Y0_9FIRM</name>
<dbReference type="InterPro" id="IPR007721">
    <property type="entry name" value="RbsD_FucU"/>
</dbReference>
<evidence type="ECO:0000256" key="1">
    <source>
        <dbReference type="ARBA" id="ARBA00000223"/>
    </source>
</evidence>
<reference evidence="6 7" key="1">
    <citation type="journal article" date="2019" name="Anaerobe">
        <title>Detection of Robinsoniella peoriensis in multiple bone samples of a trauma patient.</title>
        <authorList>
            <person name="Schrottner P."/>
            <person name="Hartwich K."/>
            <person name="Bunk B."/>
            <person name="Schober I."/>
            <person name="Helbig S."/>
            <person name="Rudolph W.W."/>
            <person name="Gunzer F."/>
        </authorList>
    </citation>
    <scope>NUCLEOTIDE SEQUENCE [LARGE SCALE GENOMIC DNA]</scope>
    <source>
        <strain evidence="6 7">DSM 106044</strain>
    </source>
</reference>
<dbReference type="PANTHER" id="PTHR37831:SF1">
    <property type="entry name" value="D-RIBOSE PYRANASE"/>
    <property type="match status" value="1"/>
</dbReference>
<dbReference type="GO" id="GO:0048029">
    <property type="term" value="F:monosaccharide binding"/>
    <property type="evidence" value="ECO:0007669"/>
    <property type="project" value="InterPro"/>
</dbReference>
<dbReference type="STRING" id="180332.GCA_000797495_00457"/>
<evidence type="ECO:0000256" key="2">
    <source>
        <dbReference type="ARBA" id="ARBA00012862"/>
    </source>
</evidence>
<keyword evidence="3" id="KW-0963">Cytoplasm</keyword>
<dbReference type="InterPro" id="IPR023064">
    <property type="entry name" value="D-ribose_pyranase"/>
</dbReference>
<dbReference type="GO" id="GO:0016872">
    <property type="term" value="F:intramolecular lyase activity"/>
    <property type="evidence" value="ECO:0007669"/>
    <property type="project" value="InterPro"/>
</dbReference>
<dbReference type="GO" id="GO:0019303">
    <property type="term" value="P:D-ribose catabolic process"/>
    <property type="evidence" value="ECO:0007669"/>
    <property type="project" value="TreeGrafter"/>
</dbReference>
<evidence type="ECO:0000313" key="6">
    <source>
        <dbReference type="EMBL" id="TLC98731.1"/>
    </source>
</evidence>